<sequence>MATTKDQENKARNNGLGAEKTPAMNIGANGKISIDGKVMREKPGFFKRMWHSMKSGSISKASLANPAVSQFLYETKNHIFGMGLTEDETNKVAQELRTIIDRDQLDMSRYNEQQRDELLRNSKTFRSTMEGKMYLESKFGAHSQREEKARELADKIISEMPQLDIKKPGKMECERFDMGLVFGNHTSWERMVIDPKDFALQREAANLAFSMGMSKQDSLRVGEEVFAQADALTTKDRNYNLNDLLAQSPTFSTYEQGVQYLQRMRLDMAVEQIHQENISAQQVEANSIRTDAANKLRSEYGLNPIANPVGQGTEAGQQLPGLGSMMGNVMNNGMSGVSQESHNGIKEFFGSILGRVVLAVAGFFMSKLLGGTNISGLLVGGLGVAVSPLLGNLFGSFSSRSDMTQQGMNILNDYDMKERVAENRERQQSIVNGRQIDDRTTEKQVAKEKTNAELMNIVREKGIDGIQVYFGADEKRLNEFLTRNNLNEVARNEAKVRMEGGDWLKATRDALASNTNNVSANINEGLKKHL</sequence>
<dbReference type="Proteomes" id="UP001055114">
    <property type="component" value="Unassembled WGS sequence"/>
</dbReference>
<proteinExistence type="predicted"/>
<evidence type="ECO:0000256" key="1">
    <source>
        <dbReference type="SAM" id="MobiDB-lite"/>
    </source>
</evidence>
<reference evidence="2" key="1">
    <citation type="submission" date="2022-01" db="EMBL/GenBank/DDBJ databases">
        <title>Novel bile acid biosynthetic pathways are enriched in the microbiome of centenarians.</title>
        <authorList>
            <person name="Sato Y."/>
            <person name="Atarashi K."/>
            <person name="Plichta R.D."/>
            <person name="Arai Y."/>
            <person name="Sasajima S."/>
            <person name="Kearney M.S."/>
            <person name="Suda W."/>
            <person name="Takeshita K."/>
            <person name="Sasaki T."/>
            <person name="Okamoto S."/>
            <person name="Skelly N.A."/>
            <person name="Okamura Y."/>
            <person name="Vlamakis H."/>
            <person name="Li Y."/>
            <person name="Tanoue T."/>
            <person name="Takei H."/>
            <person name="Nittono H."/>
            <person name="Narushima S."/>
            <person name="Irie J."/>
            <person name="Itoh H."/>
            <person name="Moriya K."/>
            <person name="Sugiura Y."/>
            <person name="Suematsu M."/>
            <person name="Moritoki N."/>
            <person name="Shibata S."/>
            <person name="Littman R.D."/>
            <person name="Fischbach A.M."/>
            <person name="Uwamino Y."/>
            <person name="Inoue T."/>
            <person name="Honda A."/>
            <person name="Hattori M."/>
            <person name="Murai T."/>
            <person name="Xavier J.R."/>
            <person name="Hirose N."/>
            <person name="Honda K."/>
        </authorList>
    </citation>
    <scope>NUCLEOTIDE SEQUENCE</scope>
    <source>
        <strain evidence="2">CE91-St3</strain>
    </source>
</reference>
<evidence type="ECO:0000313" key="2">
    <source>
        <dbReference type="EMBL" id="GKH73309.1"/>
    </source>
</evidence>
<dbReference type="RefSeq" id="WP_075965536.1">
    <property type="nucleotide sequence ID" value="NZ_BQNZ01000003.1"/>
</dbReference>
<accession>A0AA37NZM4</accession>
<feature type="compositionally biased region" description="Basic and acidic residues" evidence="1">
    <location>
        <begin position="1"/>
        <end position="11"/>
    </location>
</feature>
<evidence type="ECO:0000313" key="3">
    <source>
        <dbReference type="Proteomes" id="UP001055114"/>
    </source>
</evidence>
<dbReference type="EMBL" id="BQNZ01000003">
    <property type="protein sequence ID" value="GKH73309.1"/>
    <property type="molecule type" value="Genomic_DNA"/>
</dbReference>
<comment type="caution">
    <text evidence="2">The sequence shown here is derived from an EMBL/GenBank/DDBJ whole genome shotgun (WGS) entry which is preliminary data.</text>
</comment>
<feature type="region of interest" description="Disordered" evidence="1">
    <location>
        <begin position="1"/>
        <end position="28"/>
    </location>
</feature>
<dbReference type="AlphaFoldDB" id="A0AA37NZM4"/>
<organism evidence="2 3">
    <name type="scientific">Parabacteroides merdae</name>
    <dbReference type="NCBI Taxonomy" id="46503"/>
    <lineage>
        <taxon>Bacteria</taxon>
        <taxon>Pseudomonadati</taxon>
        <taxon>Bacteroidota</taxon>
        <taxon>Bacteroidia</taxon>
        <taxon>Bacteroidales</taxon>
        <taxon>Tannerellaceae</taxon>
        <taxon>Parabacteroides</taxon>
    </lineage>
</organism>
<gene>
    <name evidence="2" type="ORF">CE91St3_31720</name>
</gene>
<name>A0AA37NZM4_9BACT</name>
<protein>
    <submittedName>
        <fullName evidence="2">Uncharacterized protein</fullName>
    </submittedName>
</protein>